<proteinExistence type="predicted"/>
<evidence type="ECO:0000313" key="2">
    <source>
        <dbReference type="EMBL" id="CBJ13524.1"/>
    </source>
</evidence>
<dbReference type="KEGG" id="llo:LLO_4085"/>
<evidence type="ECO:0000313" key="3">
    <source>
        <dbReference type="Proteomes" id="UP000001060"/>
    </source>
</evidence>
<name>D3HM38_LEGLN</name>
<protein>
    <submittedName>
        <fullName evidence="2">Uncharacterized protein</fullName>
    </submittedName>
</protein>
<evidence type="ECO:0000256" key="1">
    <source>
        <dbReference type="SAM" id="Phobius"/>
    </source>
</evidence>
<feature type="transmembrane region" description="Helical" evidence="1">
    <location>
        <begin position="22"/>
        <end position="42"/>
    </location>
</feature>
<accession>D3HM38</accession>
<dbReference type="STRING" id="661367.LLO_4085"/>
<keyword evidence="1" id="KW-0472">Membrane</keyword>
<dbReference type="EMBL" id="FN650140">
    <property type="protein sequence ID" value="CBJ13524.1"/>
    <property type="molecule type" value="Genomic_DNA"/>
</dbReference>
<reference evidence="2 3" key="1">
    <citation type="journal article" date="2010" name="PLoS Genet.">
        <title>Analysis of the Legionella longbeachae genome and transcriptome uncovers unique strategies to cause Legionnaires' disease.</title>
        <authorList>
            <person name="Cazalet C."/>
            <person name="Gomez-Valero L."/>
            <person name="Rusniok C."/>
            <person name="Lomma M."/>
            <person name="Dervins-Ravault D."/>
            <person name="Newton H."/>
            <person name="Sansom F."/>
            <person name="Jarraud S."/>
            <person name="Zidane N."/>
            <person name="Ma L."/>
            <person name="Bouchier C."/>
            <person name="Etienne J."/>
            <person name="Hartland E."/>
            <person name="Buchrieser C."/>
        </authorList>
    </citation>
    <scope>NUCLEOTIDE SEQUENCE [LARGE SCALE GENOMIC DNA]</scope>
    <source>
        <strain evidence="2 3">NSW150</strain>
    </source>
</reference>
<sequence>MTVLSVNVREVIETGPLRDENWNLSIILFASFLNNKVLFMFVRYRTDLVLYL</sequence>
<keyword evidence="1" id="KW-1133">Transmembrane helix</keyword>
<organism evidence="2 3">
    <name type="scientific">Legionella longbeachae serogroup 1 (strain NSW150)</name>
    <dbReference type="NCBI Taxonomy" id="661367"/>
    <lineage>
        <taxon>Bacteria</taxon>
        <taxon>Pseudomonadati</taxon>
        <taxon>Pseudomonadota</taxon>
        <taxon>Gammaproteobacteria</taxon>
        <taxon>Legionellales</taxon>
        <taxon>Legionellaceae</taxon>
        <taxon>Legionella</taxon>
    </lineage>
</organism>
<keyword evidence="3" id="KW-1185">Reference proteome</keyword>
<keyword evidence="1" id="KW-0812">Transmembrane</keyword>
<dbReference type="Proteomes" id="UP000001060">
    <property type="component" value="Chromosome"/>
</dbReference>
<dbReference type="AlphaFoldDB" id="D3HM38"/>
<dbReference type="HOGENOM" id="CLU_3081316_0_0_6"/>
<gene>
    <name evidence="2" type="ordered locus">LLO_4085</name>
</gene>